<proteinExistence type="predicted"/>
<dbReference type="InterPro" id="IPR020846">
    <property type="entry name" value="MFS_dom"/>
</dbReference>
<feature type="transmembrane region" description="Helical" evidence="7">
    <location>
        <begin position="84"/>
        <end position="102"/>
    </location>
</feature>
<keyword evidence="6 7" id="KW-0472">Membrane</keyword>
<sequence>MKRLLTLYLNTFKGLSREVWWLALITLINRAGTMVIPFLSLYLTEDLSFSTSTVGSIMTAFGLGSVVGSWLGGKLTDKIGYYKIMVFSLFVSGLLFIYLQYLKTVISLSIGIFVLMLVADMFRPAMFVALSAYSKPENKTRSVTLIRLAINLGFSAGPAVGGLIIAGLGYNGLFWVDGITCILATLLLIQLLNPKKSKVLDEVKVEEPYSAYKDKAFIIFLFALFLFGVMFLQYFSTMPIYYRDSHFLTEPEIGLLLGANGFFIFLLEMPLIKWLETTRFKKTSLILFGAFLTSLSLLILNFTTWTGILIIGMFLMTVGEMIAFPFANAFALQQAKKGNQGEYMALYSIAFSFAHIFGHKLGLESVSNYGFDNTWYIFTLVGVACMFLLFILKTFMSSTKNKPAVIKHY</sequence>
<evidence type="ECO:0000256" key="6">
    <source>
        <dbReference type="ARBA" id="ARBA00023136"/>
    </source>
</evidence>
<gene>
    <name evidence="9" type="ORF">OOZ35_00555</name>
</gene>
<keyword evidence="3" id="KW-1003">Cell membrane</keyword>
<dbReference type="InterPro" id="IPR011701">
    <property type="entry name" value="MFS"/>
</dbReference>
<feature type="transmembrane region" description="Helical" evidence="7">
    <location>
        <begin position="172"/>
        <end position="192"/>
    </location>
</feature>
<comment type="caution">
    <text evidence="9">The sequence shown here is derived from an EMBL/GenBank/DDBJ whole genome shotgun (WGS) entry which is preliminary data.</text>
</comment>
<feature type="transmembrane region" description="Helical" evidence="7">
    <location>
        <begin position="284"/>
        <end position="302"/>
    </location>
</feature>
<evidence type="ECO:0000256" key="4">
    <source>
        <dbReference type="ARBA" id="ARBA00022692"/>
    </source>
</evidence>
<dbReference type="SUPFAM" id="SSF103473">
    <property type="entry name" value="MFS general substrate transporter"/>
    <property type="match status" value="1"/>
</dbReference>
<dbReference type="PANTHER" id="PTHR23517">
    <property type="entry name" value="RESISTANCE PROTEIN MDTM, PUTATIVE-RELATED-RELATED"/>
    <property type="match status" value="1"/>
</dbReference>
<name>A0ABT4RVW9_9FLAO</name>
<feature type="transmembrane region" description="Helical" evidence="7">
    <location>
        <begin position="344"/>
        <end position="363"/>
    </location>
</feature>
<dbReference type="Proteomes" id="UP001149142">
    <property type="component" value="Unassembled WGS sequence"/>
</dbReference>
<dbReference type="EMBL" id="JAPFGC010000002">
    <property type="protein sequence ID" value="MDA0175976.1"/>
    <property type="molecule type" value="Genomic_DNA"/>
</dbReference>
<keyword evidence="10" id="KW-1185">Reference proteome</keyword>
<feature type="transmembrane region" description="Helical" evidence="7">
    <location>
        <begin position="49"/>
        <end position="72"/>
    </location>
</feature>
<feature type="transmembrane region" description="Helical" evidence="7">
    <location>
        <begin position="108"/>
        <end position="133"/>
    </location>
</feature>
<reference evidence="9" key="1">
    <citation type="submission" date="2022-11" db="EMBL/GenBank/DDBJ databases">
        <title>Refractory cell wall polysaccharides provide important carbon source for microbial heterotrophs in the hadal ocean.</title>
        <authorList>
            <person name="Zhu X."/>
        </authorList>
    </citation>
    <scope>NUCLEOTIDE SEQUENCE</scope>
    <source>
        <strain evidence="9">MTRN7</strain>
    </source>
</reference>
<evidence type="ECO:0000313" key="10">
    <source>
        <dbReference type="Proteomes" id="UP001149142"/>
    </source>
</evidence>
<keyword evidence="2" id="KW-0813">Transport</keyword>
<evidence type="ECO:0000313" key="9">
    <source>
        <dbReference type="EMBL" id="MDA0175976.1"/>
    </source>
</evidence>
<feature type="transmembrane region" description="Helical" evidence="7">
    <location>
        <begin position="255"/>
        <end position="272"/>
    </location>
</feature>
<dbReference type="Gene3D" id="1.20.1250.20">
    <property type="entry name" value="MFS general substrate transporter like domains"/>
    <property type="match status" value="1"/>
</dbReference>
<dbReference type="CDD" id="cd17329">
    <property type="entry name" value="MFS_MdtH_MDR_like"/>
    <property type="match status" value="1"/>
</dbReference>
<feature type="transmembrane region" description="Helical" evidence="7">
    <location>
        <begin position="145"/>
        <end position="166"/>
    </location>
</feature>
<evidence type="ECO:0000256" key="3">
    <source>
        <dbReference type="ARBA" id="ARBA00022475"/>
    </source>
</evidence>
<dbReference type="Pfam" id="PF07690">
    <property type="entry name" value="MFS_1"/>
    <property type="match status" value="1"/>
</dbReference>
<dbReference type="InterPro" id="IPR050171">
    <property type="entry name" value="MFS_Transporters"/>
</dbReference>
<feature type="transmembrane region" description="Helical" evidence="7">
    <location>
        <begin position="308"/>
        <end position="332"/>
    </location>
</feature>
<feature type="transmembrane region" description="Helical" evidence="7">
    <location>
        <begin position="20"/>
        <end position="43"/>
    </location>
</feature>
<dbReference type="PROSITE" id="PS50850">
    <property type="entry name" value="MFS"/>
    <property type="match status" value="1"/>
</dbReference>
<organism evidence="9 10">
    <name type="scientific">Mesoflavibacter profundi</name>
    <dbReference type="NCBI Taxonomy" id="2708110"/>
    <lineage>
        <taxon>Bacteria</taxon>
        <taxon>Pseudomonadati</taxon>
        <taxon>Bacteroidota</taxon>
        <taxon>Flavobacteriia</taxon>
        <taxon>Flavobacteriales</taxon>
        <taxon>Flavobacteriaceae</taxon>
        <taxon>Mesoflavibacter</taxon>
    </lineage>
</organism>
<dbReference type="RefSeq" id="WP_270004857.1">
    <property type="nucleotide sequence ID" value="NZ_JAPFGC010000002.1"/>
</dbReference>
<feature type="transmembrane region" description="Helical" evidence="7">
    <location>
        <begin position="216"/>
        <end position="235"/>
    </location>
</feature>
<comment type="subcellular location">
    <subcellularLocation>
        <location evidence="1">Cell membrane</location>
        <topology evidence="1">Multi-pass membrane protein</topology>
    </subcellularLocation>
</comment>
<evidence type="ECO:0000256" key="1">
    <source>
        <dbReference type="ARBA" id="ARBA00004651"/>
    </source>
</evidence>
<keyword evidence="4 7" id="KW-0812">Transmembrane</keyword>
<evidence type="ECO:0000256" key="5">
    <source>
        <dbReference type="ARBA" id="ARBA00022989"/>
    </source>
</evidence>
<protein>
    <submittedName>
        <fullName evidence="9">MFS transporter</fullName>
    </submittedName>
</protein>
<evidence type="ECO:0000256" key="7">
    <source>
        <dbReference type="SAM" id="Phobius"/>
    </source>
</evidence>
<accession>A0ABT4RVW9</accession>
<dbReference type="PANTHER" id="PTHR23517:SF2">
    <property type="entry name" value="MULTIDRUG RESISTANCE PROTEIN MDTH"/>
    <property type="match status" value="1"/>
</dbReference>
<evidence type="ECO:0000259" key="8">
    <source>
        <dbReference type="PROSITE" id="PS50850"/>
    </source>
</evidence>
<feature type="domain" description="Major facilitator superfamily (MFS) profile" evidence="8">
    <location>
        <begin position="18"/>
        <end position="400"/>
    </location>
</feature>
<dbReference type="InterPro" id="IPR036259">
    <property type="entry name" value="MFS_trans_sf"/>
</dbReference>
<feature type="transmembrane region" description="Helical" evidence="7">
    <location>
        <begin position="375"/>
        <end position="392"/>
    </location>
</feature>
<keyword evidence="5 7" id="KW-1133">Transmembrane helix</keyword>
<evidence type="ECO:0000256" key="2">
    <source>
        <dbReference type="ARBA" id="ARBA00022448"/>
    </source>
</evidence>